<proteinExistence type="inferred from homology"/>
<keyword evidence="3 9" id="KW-0812">Transmembrane</keyword>
<feature type="transmembrane region" description="Helical" evidence="9">
    <location>
        <begin position="171"/>
        <end position="191"/>
    </location>
</feature>
<dbReference type="InterPro" id="IPR006639">
    <property type="entry name" value="Preselin/SPP"/>
</dbReference>
<evidence type="ECO:0000256" key="2">
    <source>
        <dbReference type="ARBA" id="ARBA00006859"/>
    </source>
</evidence>
<evidence type="ECO:0000256" key="6">
    <source>
        <dbReference type="ARBA" id="ARBA00022989"/>
    </source>
</evidence>
<feature type="transmembrane region" description="Helical" evidence="9">
    <location>
        <begin position="245"/>
        <end position="268"/>
    </location>
</feature>
<dbReference type="PANTHER" id="PTHR12174:SF23">
    <property type="entry name" value="MINOR HISTOCOMPATIBILITY ANTIGEN H13"/>
    <property type="match status" value="1"/>
</dbReference>
<protein>
    <recommendedName>
        <fullName evidence="12">Peptidase A22B, signal peptide peptidase</fullName>
    </recommendedName>
</protein>
<feature type="transmembrane region" description="Helical" evidence="9">
    <location>
        <begin position="64"/>
        <end position="82"/>
    </location>
</feature>
<feature type="transmembrane region" description="Helical" evidence="9">
    <location>
        <begin position="289"/>
        <end position="311"/>
    </location>
</feature>
<dbReference type="SMART" id="SM00730">
    <property type="entry name" value="PSN"/>
    <property type="match status" value="1"/>
</dbReference>
<evidence type="ECO:0000256" key="3">
    <source>
        <dbReference type="ARBA" id="ARBA00022692"/>
    </source>
</evidence>
<evidence type="ECO:0000313" key="11">
    <source>
        <dbReference type="Proteomes" id="UP000076842"/>
    </source>
</evidence>
<dbReference type="Proteomes" id="UP000076842">
    <property type="component" value="Unassembled WGS sequence"/>
</dbReference>
<feature type="transmembrane region" description="Helical" evidence="9">
    <location>
        <begin position="6"/>
        <end position="28"/>
    </location>
</feature>
<feature type="transmembrane region" description="Helical" evidence="9">
    <location>
        <begin position="317"/>
        <end position="334"/>
    </location>
</feature>
<feature type="transmembrane region" description="Helical" evidence="9">
    <location>
        <begin position="198"/>
        <end position="225"/>
    </location>
</feature>
<dbReference type="InParanoid" id="A0A165GXM0"/>
<dbReference type="GO" id="GO:0042500">
    <property type="term" value="F:aspartic endopeptidase activity, intramembrane cleaving"/>
    <property type="evidence" value="ECO:0007669"/>
    <property type="project" value="InterPro"/>
</dbReference>
<name>A0A165GXM0_9BASI</name>
<keyword evidence="11" id="KW-1185">Reference proteome</keyword>
<organism evidence="10 11">
    <name type="scientific">Calocera cornea HHB12733</name>
    <dbReference type="NCBI Taxonomy" id="1353952"/>
    <lineage>
        <taxon>Eukaryota</taxon>
        <taxon>Fungi</taxon>
        <taxon>Dikarya</taxon>
        <taxon>Basidiomycota</taxon>
        <taxon>Agaricomycotina</taxon>
        <taxon>Dacrymycetes</taxon>
        <taxon>Dacrymycetales</taxon>
        <taxon>Dacrymycetaceae</taxon>
        <taxon>Calocera</taxon>
    </lineage>
</organism>
<evidence type="ECO:0000256" key="5">
    <source>
        <dbReference type="ARBA" id="ARBA00022824"/>
    </source>
</evidence>
<keyword evidence="6 9" id="KW-1133">Transmembrane helix</keyword>
<dbReference type="GO" id="GO:0098553">
    <property type="term" value="C:lumenal side of endoplasmic reticulum membrane"/>
    <property type="evidence" value="ECO:0007669"/>
    <property type="project" value="TreeGrafter"/>
</dbReference>
<dbReference type="GO" id="GO:0033619">
    <property type="term" value="P:membrane protein proteolysis"/>
    <property type="evidence" value="ECO:0007669"/>
    <property type="project" value="TreeGrafter"/>
</dbReference>
<dbReference type="STRING" id="1353952.A0A165GXM0"/>
<dbReference type="PANTHER" id="PTHR12174">
    <property type="entry name" value="SIGNAL PEPTIDE PEPTIDASE"/>
    <property type="match status" value="1"/>
</dbReference>
<dbReference type="Pfam" id="PF04258">
    <property type="entry name" value="Peptidase_A22B"/>
    <property type="match status" value="1"/>
</dbReference>
<dbReference type="InterPro" id="IPR007369">
    <property type="entry name" value="Peptidase_A22B_SPP"/>
</dbReference>
<reference evidence="10 11" key="1">
    <citation type="journal article" date="2016" name="Mol. Biol. Evol.">
        <title>Comparative Genomics of Early-Diverging Mushroom-Forming Fungi Provides Insights into the Origins of Lignocellulose Decay Capabilities.</title>
        <authorList>
            <person name="Nagy L.G."/>
            <person name="Riley R."/>
            <person name="Tritt A."/>
            <person name="Adam C."/>
            <person name="Daum C."/>
            <person name="Floudas D."/>
            <person name="Sun H."/>
            <person name="Yadav J.S."/>
            <person name="Pangilinan J."/>
            <person name="Larsson K.H."/>
            <person name="Matsuura K."/>
            <person name="Barry K."/>
            <person name="Labutti K."/>
            <person name="Kuo R."/>
            <person name="Ohm R.A."/>
            <person name="Bhattacharya S.S."/>
            <person name="Shirouzu T."/>
            <person name="Yoshinaga Y."/>
            <person name="Martin F.M."/>
            <person name="Grigoriev I.V."/>
            <person name="Hibbett D.S."/>
        </authorList>
    </citation>
    <scope>NUCLEOTIDE SEQUENCE [LARGE SCALE GENOMIC DNA]</scope>
    <source>
        <strain evidence="10 11">HHB12733</strain>
    </source>
</reference>
<dbReference type="AlphaFoldDB" id="A0A165GXM0"/>
<evidence type="ECO:0000313" key="10">
    <source>
        <dbReference type="EMBL" id="KZT58618.1"/>
    </source>
</evidence>
<keyword evidence="4" id="KW-0378">Hydrolase</keyword>
<evidence type="ECO:0000256" key="7">
    <source>
        <dbReference type="ARBA" id="ARBA00023136"/>
    </source>
</evidence>
<evidence type="ECO:0000256" key="4">
    <source>
        <dbReference type="ARBA" id="ARBA00022801"/>
    </source>
</evidence>
<evidence type="ECO:0000256" key="8">
    <source>
        <dbReference type="SAM" id="MobiDB-lite"/>
    </source>
</evidence>
<evidence type="ECO:0000256" key="9">
    <source>
        <dbReference type="SAM" id="Phobius"/>
    </source>
</evidence>
<dbReference type="GO" id="GO:0006465">
    <property type="term" value="P:signal peptide processing"/>
    <property type="evidence" value="ECO:0007669"/>
    <property type="project" value="TreeGrafter"/>
</dbReference>
<feature type="region of interest" description="Disordered" evidence="8">
    <location>
        <begin position="347"/>
        <end position="374"/>
    </location>
</feature>
<dbReference type="EMBL" id="KV423949">
    <property type="protein sequence ID" value="KZT58618.1"/>
    <property type="molecule type" value="Genomic_DNA"/>
</dbReference>
<evidence type="ECO:0008006" key="12">
    <source>
        <dbReference type="Google" id="ProtNLM"/>
    </source>
</evidence>
<sequence length="374" mass="40621">MDPGHLSAYGSIITAAVVCIVSGSFSSLRAPNAAKERAAKTSPAHAAQLEEEDEEVASLTSADAWMFPILGSCTLLTLYLVLRYLDTKWVNWLLGWYFTLLGFGSVWKSSAALVKTVLGLRIWKGMTQYTLQLTGGKEEMFSLQARLPTLLLSIPSALICFFYGTREDKPWMLTNVISLSLGCNAIAVLKLDSFRTGAILLAGLFVYDIWWVFGTNVMVTVAKGLDVPIKVLWPKTSITDPVPQLALLGLGDIVIPGLFIALALRYDLSLSGSPPLPPYNLLSKFRKPYFWATLVAYFLGLSLTIGVMEVFQAAQPALLYLCPACLLAWFSVALSRGEVKAAWSWGEETKEQSDSGNPTASNGTANSAGIAKSE</sequence>
<feature type="transmembrane region" description="Helical" evidence="9">
    <location>
        <begin position="94"/>
        <end position="114"/>
    </location>
</feature>
<dbReference type="GO" id="GO:0098554">
    <property type="term" value="C:cytoplasmic side of endoplasmic reticulum membrane"/>
    <property type="evidence" value="ECO:0007669"/>
    <property type="project" value="TreeGrafter"/>
</dbReference>
<dbReference type="FunCoup" id="A0A165GXM0">
    <property type="interactions" value="165"/>
</dbReference>
<gene>
    <name evidence="10" type="ORF">CALCODRAFT_554711</name>
</gene>
<comment type="similarity">
    <text evidence="2">Belongs to the peptidase A22B family.</text>
</comment>
<accession>A0A165GXM0</accession>
<dbReference type="OrthoDB" id="29661at2759"/>
<keyword evidence="5" id="KW-0256">Endoplasmic reticulum</keyword>
<evidence type="ECO:0000256" key="1">
    <source>
        <dbReference type="ARBA" id="ARBA00004477"/>
    </source>
</evidence>
<feature type="compositionally biased region" description="Polar residues" evidence="8">
    <location>
        <begin position="354"/>
        <end position="367"/>
    </location>
</feature>
<comment type="subcellular location">
    <subcellularLocation>
        <location evidence="1">Endoplasmic reticulum membrane</location>
        <topology evidence="1">Multi-pass membrane protein</topology>
    </subcellularLocation>
</comment>
<keyword evidence="7 9" id="KW-0472">Membrane</keyword>
<feature type="transmembrane region" description="Helical" evidence="9">
    <location>
        <begin position="147"/>
        <end position="165"/>
    </location>
</feature>